<sequence length="103" mass="12177">MQQNPYINPGRGHHLTMFHSHRFGFDCCIHKIIRVPDISVRESYRGLSKTERQNVHKIVETSIPVNTYCSLGYSLQAFYDKYLKVAGYWQDHLNELVIFMYHS</sequence>
<dbReference type="AlphaFoldDB" id="A0A4Y7JGS8"/>
<reference evidence="1 2" key="1">
    <citation type="journal article" date="2018" name="Science">
        <title>The opium poppy genome and morphinan production.</title>
        <authorList>
            <person name="Guo L."/>
            <person name="Winzer T."/>
            <person name="Yang X."/>
            <person name="Li Y."/>
            <person name="Ning Z."/>
            <person name="He Z."/>
            <person name="Teodor R."/>
            <person name="Lu Y."/>
            <person name="Bowser T.A."/>
            <person name="Graham I.A."/>
            <person name="Ye K."/>
        </authorList>
    </citation>
    <scope>NUCLEOTIDE SEQUENCE [LARGE SCALE GENOMIC DNA]</scope>
    <source>
        <strain evidence="2">cv. HN1</strain>
        <tissue evidence="1">Leaves</tissue>
    </source>
</reference>
<name>A0A4Y7JGS8_PAPSO</name>
<keyword evidence="2" id="KW-1185">Reference proteome</keyword>
<proteinExistence type="predicted"/>
<evidence type="ECO:0000313" key="2">
    <source>
        <dbReference type="Proteomes" id="UP000316621"/>
    </source>
</evidence>
<protein>
    <submittedName>
        <fullName evidence="1">Uncharacterized protein</fullName>
    </submittedName>
</protein>
<dbReference type="Proteomes" id="UP000316621">
    <property type="component" value="Chromosome 4"/>
</dbReference>
<organism evidence="1 2">
    <name type="scientific">Papaver somniferum</name>
    <name type="common">Opium poppy</name>
    <dbReference type="NCBI Taxonomy" id="3469"/>
    <lineage>
        <taxon>Eukaryota</taxon>
        <taxon>Viridiplantae</taxon>
        <taxon>Streptophyta</taxon>
        <taxon>Embryophyta</taxon>
        <taxon>Tracheophyta</taxon>
        <taxon>Spermatophyta</taxon>
        <taxon>Magnoliopsida</taxon>
        <taxon>Ranunculales</taxon>
        <taxon>Papaveraceae</taxon>
        <taxon>Papaveroideae</taxon>
        <taxon>Papaver</taxon>
    </lineage>
</organism>
<gene>
    <name evidence="1" type="ORF">C5167_006555</name>
</gene>
<dbReference type="Gramene" id="RZC59252">
    <property type="protein sequence ID" value="RZC59252"/>
    <property type="gene ID" value="C5167_006555"/>
</dbReference>
<evidence type="ECO:0000313" key="1">
    <source>
        <dbReference type="EMBL" id="RZC59252.1"/>
    </source>
</evidence>
<accession>A0A4Y7JGS8</accession>
<dbReference type="EMBL" id="CM010718">
    <property type="protein sequence ID" value="RZC59252.1"/>
    <property type="molecule type" value="Genomic_DNA"/>
</dbReference>